<dbReference type="InParanoid" id="A0A6M4H4S4"/>
<dbReference type="RefSeq" id="WP_171160452.1">
    <property type="nucleotide sequence ID" value="NZ_CP053073.1"/>
</dbReference>
<dbReference type="KEGG" id="upl:DSM104440_00489"/>
<reference evidence="3 4" key="1">
    <citation type="submission" date="2020-04" db="EMBL/GenBank/DDBJ databases">
        <title>Usitatibacter rugosus gen. nov., sp. nov. and Usitatibacter palustris sp. nov., novel members of Usitatibacteraceae fam. nov. within the order Nitrosomonadales isolated from soil.</title>
        <authorList>
            <person name="Huber K.J."/>
            <person name="Neumann-Schaal M."/>
            <person name="Geppert A."/>
            <person name="Luckner M."/>
            <person name="Wanner G."/>
            <person name="Overmann J."/>
        </authorList>
    </citation>
    <scope>NUCLEOTIDE SEQUENCE [LARGE SCALE GENOMIC DNA]</scope>
    <source>
        <strain evidence="3 4">Swamp67</strain>
    </source>
</reference>
<keyword evidence="2" id="KW-0812">Transmembrane</keyword>
<proteinExistence type="predicted"/>
<accession>A0A6M4H4S4</accession>
<evidence type="ECO:0000256" key="2">
    <source>
        <dbReference type="SAM" id="Phobius"/>
    </source>
</evidence>
<feature type="coiled-coil region" evidence="1">
    <location>
        <begin position="47"/>
        <end position="109"/>
    </location>
</feature>
<dbReference type="Pfam" id="PF20567">
    <property type="entry name" value="DUF6776"/>
    <property type="match status" value="1"/>
</dbReference>
<evidence type="ECO:0000313" key="4">
    <source>
        <dbReference type="Proteomes" id="UP000503096"/>
    </source>
</evidence>
<keyword evidence="2" id="KW-1133">Transmembrane helix</keyword>
<dbReference type="InterPro" id="IPR046703">
    <property type="entry name" value="DUF6776"/>
</dbReference>
<dbReference type="AlphaFoldDB" id="A0A6M4H4S4"/>
<feature type="transmembrane region" description="Helical" evidence="2">
    <location>
        <begin position="12"/>
        <end position="36"/>
    </location>
</feature>
<keyword evidence="4" id="KW-1185">Reference proteome</keyword>
<organism evidence="3 4">
    <name type="scientific">Usitatibacter palustris</name>
    <dbReference type="NCBI Taxonomy" id="2732487"/>
    <lineage>
        <taxon>Bacteria</taxon>
        <taxon>Pseudomonadati</taxon>
        <taxon>Pseudomonadota</taxon>
        <taxon>Betaproteobacteria</taxon>
        <taxon>Nitrosomonadales</taxon>
        <taxon>Usitatibacteraceae</taxon>
        <taxon>Usitatibacter</taxon>
    </lineage>
</organism>
<evidence type="ECO:0000313" key="3">
    <source>
        <dbReference type="EMBL" id="QJR13703.1"/>
    </source>
</evidence>
<dbReference type="EMBL" id="CP053073">
    <property type="protein sequence ID" value="QJR13703.1"/>
    <property type="molecule type" value="Genomic_DNA"/>
</dbReference>
<gene>
    <name evidence="3" type="ORF">DSM104440_00489</name>
</gene>
<protein>
    <submittedName>
        <fullName evidence="3">Uncharacterized protein</fullName>
    </submittedName>
</protein>
<name>A0A6M4H4S4_9PROT</name>
<dbReference type="Proteomes" id="UP000503096">
    <property type="component" value="Chromosome"/>
</dbReference>
<evidence type="ECO:0000256" key="1">
    <source>
        <dbReference type="SAM" id="Coils"/>
    </source>
</evidence>
<keyword evidence="1" id="KW-0175">Coiled coil</keyword>
<sequence>MRSARMTIRSQLAWYWRWLLNILMMVAVGGIVWWLVQNSYRITGFNHDEAREQIAALGEENRGLKRDLETARSSLTERDRQLQIEKASQSELARSFTQLQDENAALKEDLGFLRNIMSSGATPEGLGVSNLKVESDGRPQEYRYRMLLTQGGQRKQDFKGRIQVVAHVQHRDGSASLTFPEAAAGDAAGAVDFRFYQKIEGRFRLPDGAILKSVDVRVLALPGGQVKLSRTVNMP</sequence>
<keyword evidence="2" id="KW-0472">Membrane</keyword>